<evidence type="ECO:0000313" key="6">
    <source>
        <dbReference type="Proteomes" id="UP000018895"/>
    </source>
</evidence>
<dbReference type="Gene3D" id="3.40.1190.20">
    <property type="match status" value="1"/>
</dbReference>
<evidence type="ECO:0000313" key="5">
    <source>
        <dbReference type="EMBL" id="GAE32851.1"/>
    </source>
</evidence>
<gene>
    <name evidence="5" type="ORF">JCM9152_4438</name>
</gene>
<dbReference type="Proteomes" id="UP000018895">
    <property type="component" value="Unassembled WGS sequence"/>
</dbReference>
<name>W4QL87_9BACI</name>
<dbReference type="EMBL" id="BAUU01000057">
    <property type="protein sequence ID" value="GAE32851.1"/>
    <property type="molecule type" value="Genomic_DNA"/>
</dbReference>
<dbReference type="PANTHER" id="PTHR43320:SF2">
    <property type="entry name" value="2-DEHYDRO-3-DEOXYGLUCONOKINASE_2-DEHYDRO-3-DEOXYGALACTONOKINASE"/>
    <property type="match status" value="1"/>
</dbReference>
<dbReference type="GO" id="GO:0016301">
    <property type="term" value="F:kinase activity"/>
    <property type="evidence" value="ECO:0007669"/>
    <property type="project" value="UniProtKB-KW"/>
</dbReference>
<keyword evidence="6" id="KW-1185">Reference proteome</keyword>
<evidence type="ECO:0000256" key="3">
    <source>
        <dbReference type="ARBA" id="ARBA00022777"/>
    </source>
</evidence>
<dbReference type="Pfam" id="PF00294">
    <property type="entry name" value="PfkB"/>
    <property type="match status" value="1"/>
</dbReference>
<proteinExistence type="inferred from homology"/>
<dbReference type="InterPro" id="IPR052700">
    <property type="entry name" value="Carb_kinase_PfkB-like"/>
</dbReference>
<dbReference type="PANTHER" id="PTHR43320">
    <property type="entry name" value="SUGAR KINASE"/>
    <property type="match status" value="1"/>
</dbReference>
<comment type="caution">
    <text evidence="5">The sequence shown here is derived from an EMBL/GenBank/DDBJ whole genome shotgun (WGS) entry which is preliminary data.</text>
</comment>
<evidence type="ECO:0000256" key="2">
    <source>
        <dbReference type="ARBA" id="ARBA00022679"/>
    </source>
</evidence>
<dbReference type="SUPFAM" id="SSF53613">
    <property type="entry name" value="Ribokinase-like"/>
    <property type="match status" value="1"/>
</dbReference>
<dbReference type="InterPro" id="IPR011611">
    <property type="entry name" value="PfkB_dom"/>
</dbReference>
<evidence type="ECO:0000256" key="1">
    <source>
        <dbReference type="ARBA" id="ARBA00010688"/>
    </source>
</evidence>
<dbReference type="RefSeq" id="WP_035347419.1">
    <property type="nucleotide sequence ID" value="NZ_BAUU01000057.1"/>
</dbReference>
<dbReference type="AlphaFoldDB" id="W4QL87"/>
<dbReference type="OrthoDB" id="9813569at2"/>
<protein>
    <submittedName>
        <fullName evidence="5">Carbohydrate kinase</fullName>
    </submittedName>
</protein>
<dbReference type="STRING" id="1236971.JCM9152_4438"/>
<comment type="similarity">
    <text evidence="1">Belongs to the carbohydrate kinase PfkB family.</text>
</comment>
<reference evidence="5" key="1">
    <citation type="journal article" date="2014" name="Genome Announc.">
        <title>Draft Genome Sequences of Three Alkaliphilic Bacillus Strains, Bacillus wakoensis JCM 9140T, Bacillus akibai JCM 9157T, and Bacillus hemicellulosilyticus JCM 9152T.</title>
        <authorList>
            <person name="Yuki M."/>
            <person name="Oshima K."/>
            <person name="Suda W."/>
            <person name="Oshida Y."/>
            <person name="Kitamura K."/>
            <person name="Iida T."/>
            <person name="Hattori M."/>
            <person name="Ohkuma M."/>
        </authorList>
    </citation>
    <scope>NUCLEOTIDE SEQUENCE [LARGE SCALE GENOMIC DNA]</scope>
    <source>
        <strain evidence="5">JCM 9152</strain>
    </source>
</reference>
<keyword evidence="2" id="KW-0808">Transferase</keyword>
<dbReference type="InterPro" id="IPR029056">
    <property type="entry name" value="Ribokinase-like"/>
</dbReference>
<keyword evidence="3 5" id="KW-0418">Kinase</keyword>
<feature type="domain" description="Carbohydrate kinase PfkB" evidence="4">
    <location>
        <begin position="4"/>
        <end position="317"/>
    </location>
</feature>
<organism evidence="5 6">
    <name type="scientific">Halalkalibacter hemicellulosilyticusJCM 9152</name>
    <dbReference type="NCBI Taxonomy" id="1236971"/>
    <lineage>
        <taxon>Bacteria</taxon>
        <taxon>Bacillati</taxon>
        <taxon>Bacillota</taxon>
        <taxon>Bacilli</taxon>
        <taxon>Bacillales</taxon>
        <taxon>Bacillaceae</taxon>
        <taxon>Halalkalibacter</taxon>
    </lineage>
</organism>
<evidence type="ECO:0000259" key="4">
    <source>
        <dbReference type="Pfam" id="PF00294"/>
    </source>
</evidence>
<dbReference type="CDD" id="cd01166">
    <property type="entry name" value="KdgK"/>
    <property type="match status" value="1"/>
</dbReference>
<sequence>MSRRMAAFGEVMMRLQVPGYELLKQANTLQYSFSGTGVNVLAALSHFGHKGYLVSALPPNALGDAAVSYLRKLGIEDTYVSRCGHEVGMYFLENGFGARPSRVTYANRSLSSFNTASTKTFDLPHIIKNVEVIHFCGIALAMNTQVRKTMITLGEMAKEKGCMVVFDCNYRPLLWGDNGHEKARPYYEQLLHLADIVIMNEKDAIHTLKMETTKMELDDQIKELMTIVAEKYQISVIAGTNRKIESHDKHTLRGFIHRNKKTVFSSIRTFPVFDRIGSGDAFSSGIIHGVVKGFDSRTTVEFATVASMLAHSVVGDTPVSTENDIVKVMEGTIGDIER</sequence>
<accession>W4QL87</accession>